<evidence type="ECO:0000256" key="1">
    <source>
        <dbReference type="SAM" id="MobiDB-lite"/>
    </source>
</evidence>
<dbReference type="WBParaSite" id="ACRNAN_scaffold11341.g7565.t1">
    <property type="protein sequence ID" value="ACRNAN_scaffold11341.g7565.t1"/>
    <property type="gene ID" value="ACRNAN_scaffold11341.g7565"/>
</dbReference>
<evidence type="ECO:0000313" key="3">
    <source>
        <dbReference type="WBParaSite" id="ACRNAN_scaffold11341.g7565.t1"/>
    </source>
</evidence>
<evidence type="ECO:0000313" key="2">
    <source>
        <dbReference type="Proteomes" id="UP000887540"/>
    </source>
</evidence>
<sequence length="93" mass="10184">MMVLVFGKVSMGISTIELLSQDCISLFKNYCCTLKKREGTKTVMVDKLLNVMGILAQGLGGKLVQAGEKLQENKKQTPAVEAPPVEEEQQQQA</sequence>
<accession>A0A914CKG8</accession>
<proteinExistence type="predicted"/>
<dbReference type="Proteomes" id="UP000887540">
    <property type="component" value="Unplaced"/>
</dbReference>
<feature type="region of interest" description="Disordered" evidence="1">
    <location>
        <begin position="72"/>
        <end position="93"/>
    </location>
</feature>
<name>A0A914CKG8_9BILA</name>
<dbReference type="AlphaFoldDB" id="A0A914CKG8"/>
<reference evidence="3" key="1">
    <citation type="submission" date="2022-11" db="UniProtKB">
        <authorList>
            <consortium name="WormBaseParasite"/>
        </authorList>
    </citation>
    <scope>IDENTIFICATION</scope>
</reference>
<organism evidence="2 3">
    <name type="scientific">Acrobeloides nanus</name>
    <dbReference type="NCBI Taxonomy" id="290746"/>
    <lineage>
        <taxon>Eukaryota</taxon>
        <taxon>Metazoa</taxon>
        <taxon>Ecdysozoa</taxon>
        <taxon>Nematoda</taxon>
        <taxon>Chromadorea</taxon>
        <taxon>Rhabditida</taxon>
        <taxon>Tylenchina</taxon>
        <taxon>Cephalobomorpha</taxon>
        <taxon>Cephaloboidea</taxon>
        <taxon>Cephalobidae</taxon>
        <taxon>Acrobeloides</taxon>
    </lineage>
</organism>
<protein>
    <submittedName>
        <fullName evidence="3">Uncharacterized protein</fullName>
    </submittedName>
</protein>
<feature type="compositionally biased region" description="Acidic residues" evidence="1">
    <location>
        <begin position="84"/>
        <end position="93"/>
    </location>
</feature>
<keyword evidence="2" id="KW-1185">Reference proteome</keyword>